<dbReference type="Gene3D" id="1.10.340.70">
    <property type="match status" value="1"/>
</dbReference>
<dbReference type="SUPFAM" id="SSF56672">
    <property type="entry name" value="DNA/RNA polymerases"/>
    <property type="match status" value="1"/>
</dbReference>
<reference evidence="3" key="1">
    <citation type="submission" date="2014-01" db="EMBL/GenBank/DDBJ databases">
        <authorList>
            <person name="Aslett M."/>
        </authorList>
    </citation>
    <scope>NUCLEOTIDE SEQUENCE</scope>
</reference>
<dbReference type="InterPro" id="IPR012337">
    <property type="entry name" value="RNaseH-like_sf"/>
</dbReference>
<dbReference type="GO" id="GO:0006259">
    <property type="term" value="P:DNA metabolic process"/>
    <property type="evidence" value="ECO:0007669"/>
    <property type="project" value="UniProtKB-ARBA"/>
</dbReference>
<feature type="domain" description="Integrase zinc-binding" evidence="2">
    <location>
        <begin position="673"/>
        <end position="721"/>
    </location>
</feature>
<dbReference type="AlphaFoldDB" id="A0A077ZMJ8"/>
<reference evidence="3" key="2">
    <citation type="submission" date="2014-03" db="EMBL/GenBank/DDBJ databases">
        <title>The whipworm genome and dual-species transcriptomics of an intimate host-pathogen interaction.</title>
        <authorList>
            <person name="Foth B.J."/>
            <person name="Tsai I.J."/>
            <person name="Reid A.J."/>
            <person name="Bancroft A.J."/>
            <person name="Nichol S."/>
            <person name="Tracey A."/>
            <person name="Holroyd N."/>
            <person name="Cotton J.A."/>
            <person name="Stanley E.J."/>
            <person name="Zarowiecki M."/>
            <person name="Liu J.Z."/>
            <person name="Huckvale T."/>
            <person name="Cooper P.J."/>
            <person name="Grencis R.K."/>
            <person name="Berriman M."/>
        </authorList>
    </citation>
    <scope>NUCLEOTIDE SEQUENCE [LARGE SCALE GENOMIC DNA]</scope>
</reference>
<dbReference type="OrthoDB" id="5920525at2759"/>
<sequence>MNVKQRWRTVKEQRVCFICLQKGHSSARCEAQNGRCTITGCKQLHHQLLHYGKVDKRSYNGVSPKKESVSDNQHRTADRELHIGVAKTNDGKVILQTAQAKLIRPNGSKALVMCLLDVGSQRSFVRKDLADNLGLNGPNEYISILTFGNRHGRQEVARSVEFCLTPVAQGKPRKWIKALCVPQICGPLDANPPFSKMWKHLPKYNLSDQFPRGTKEVDVLIGADYYYDFVGNEVRKNAADEPVGVQSIFGWILCGKTGRTMEEVSTTLTCQISEEESVNVLLRQFWQLDAIGIIPEENNGSSRAERYCLKRPIQFNGERYVVPLPWKFKPKLPNNYAYALQRLEQLERQMEKKPNERRMYIAAMQEYVDKGWVEEVHPSVEEGKVWYLPHHAVIRGTDSMKKCRVVFDGSASYQGLSLNDLLDPGPALQNDLVGILLRYRRLRFAVQADIEAMFLQIELQQEDRDFFRNMPVIGRWKEELPIVEQIKVPRWLGIMANSREQKIELHSFCHASELAQTEKEWPQEPRPDDTQEELKERETSIQVNLSREDELDRLSPQCISQLERLIRITAWCHRFSWNARKGQEDRKSGVLSVEELRAAERTWLRKVQQSAFSKEWESLKKTKSVSPNSRLHHLDPFIDEEELIRIGGRLHLSGLCTESRHQIVLPHEGQFVLLLIRRCHERQLHAGVEATLAILRQRFWILKGRSTVKRVVRNCAVCRRVCSRPFEQKMAPLPEGRVTIAYPFERTGVDFAGPLYIRRGRRVAKVYVCVFTCMVTRAIHLEPVSTMTTEDFIMALRRFMSRRGKPACIQSDNFRSFKAADEEIKRLFASVSFDRVQDNLSKDRI</sequence>
<dbReference type="PANTHER" id="PTHR47331:SF1">
    <property type="entry name" value="GAG-LIKE PROTEIN"/>
    <property type="match status" value="1"/>
</dbReference>
<dbReference type="InterPro" id="IPR041588">
    <property type="entry name" value="Integrase_H2C2"/>
</dbReference>
<dbReference type="PANTHER" id="PTHR47331">
    <property type="entry name" value="PHD-TYPE DOMAIN-CONTAINING PROTEIN"/>
    <property type="match status" value="1"/>
</dbReference>
<evidence type="ECO:0000259" key="2">
    <source>
        <dbReference type="Pfam" id="PF17921"/>
    </source>
</evidence>
<dbReference type="Pfam" id="PF05585">
    <property type="entry name" value="DUF1758"/>
    <property type="match status" value="1"/>
</dbReference>
<evidence type="ECO:0000259" key="1">
    <source>
        <dbReference type="Pfam" id="PF05585"/>
    </source>
</evidence>
<name>A0A077ZMJ8_TRITR</name>
<proteinExistence type="predicted"/>
<dbReference type="InterPro" id="IPR043502">
    <property type="entry name" value="DNA/RNA_pol_sf"/>
</dbReference>
<feature type="non-terminal residue" evidence="3">
    <location>
        <position position="845"/>
    </location>
</feature>
<feature type="domain" description="DUF1758" evidence="1">
    <location>
        <begin position="112"/>
        <end position="256"/>
    </location>
</feature>
<dbReference type="EMBL" id="HG807616">
    <property type="protein sequence ID" value="CDW60968.1"/>
    <property type="molecule type" value="Genomic_DNA"/>
</dbReference>
<dbReference type="InterPro" id="IPR008737">
    <property type="entry name" value="DUF1758"/>
</dbReference>
<dbReference type="GO" id="GO:0042575">
    <property type="term" value="C:DNA polymerase complex"/>
    <property type="evidence" value="ECO:0007669"/>
    <property type="project" value="UniProtKB-ARBA"/>
</dbReference>
<dbReference type="Gene3D" id="3.30.420.10">
    <property type="entry name" value="Ribonuclease H-like superfamily/Ribonuclease H"/>
    <property type="match status" value="1"/>
</dbReference>
<accession>A0A077ZMJ8</accession>
<dbReference type="InterPro" id="IPR036397">
    <property type="entry name" value="RNaseH_sf"/>
</dbReference>
<organism evidence="3 4">
    <name type="scientific">Trichuris trichiura</name>
    <name type="common">Whipworm</name>
    <name type="synonym">Trichocephalus trichiurus</name>
    <dbReference type="NCBI Taxonomy" id="36087"/>
    <lineage>
        <taxon>Eukaryota</taxon>
        <taxon>Metazoa</taxon>
        <taxon>Ecdysozoa</taxon>
        <taxon>Nematoda</taxon>
        <taxon>Enoplea</taxon>
        <taxon>Dorylaimia</taxon>
        <taxon>Trichinellida</taxon>
        <taxon>Trichuridae</taxon>
        <taxon>Trichuris</taxon>
    </lineage>
</organism>
<dbReference type="Proteomes" id="UP000030665">
    <property type="component" value="Unassembled WGS sequence"/>
</dbReference>
<dbReference type="SUPFAM" id="SSF53098">
    <property type="entry name" value="Ribonuclease H-like"/>
    <property type="match status" value="1"/>
</dbReference>
<dbReference type="Pfam" id="PF17921">
    <property type="entry name" value="Integrase_H2C2"/>
    <property type="match status" value="1"/>
</dbReference>
<evidence type="ECO:0000313" key="3">
    <source>
        <dbReference type="EMBL" id="CDW60968.1"/>
    </source>
</evidence>
<gene>
    <name evidence="3" type="ORF">TTRE_0000937601</name>
</gene>
<evidence type="ECO:0000313" key="4">
    <source>
        <dbReference type="Proteomes" id="UP000030665"/>
    </source>
</evidence>
<protein>
    <submittedName>
        <fullName evidence="3">DUF1758 and Peptidase A17 domain containing prote in</fullName>
    </submittedName>
</protein>
<dbReference type="STRING" id="36087.A0A077ZMJ8"/>
<dbReference type="GO" id="GO:0003676">
    <property type="term" value="F:nucleic acid binding"/>
    <property type="evidence" value="ECO:0007669"/>
    <property type="project" value="InterPro"/>
</dbReference>
<keyword evidence="4" id="KW-1185">Reference proteome</keyword>